<comment type="caution">
    <text evidence="2">The sequence shown here is derived from an EMBL/GenBank/DDBJ whole genome shotgun (WGS) entry which is preliminary data.</text>
</comment>
<gene>
    <name evidence="2" type="ORF">S06H3_29775</name>
</gene>
<reference evidence="2" key="1">
    <citation type="journal article" date="2014" name="Front. Microbiol.">
        <title>High frequency of phylogenetically diverse reductive dehalogenase-homologous genes in deep subseafloor sedimentary metagenomes.</title>
        <authorList>
            <person name="Kawai M."/>
            <person name="Futagami T."/>
            <person name="Toyoda A."/>
            <person name="Takaki Y."/>
            <person name="Nishi S."/>
            <person name="Hori S."/>
            <person name="Arai W."/>
            <person name="Tsubouchi T."/>
            <person name="Morono Y."/>
            <person name="Uchiyama I."/>
            <person name="Ito T."/>
            <person name="Fujiyama A."/>
            <person name="Inagaki F."/>
            <person name="Takami H."/>
        </authorList>
    </citation>
    <scope>NUCLEOTIDE SEQUENCE</scope>
    <source>
        <strain evidence="2">Expedition CK06-06</strain>
    </source>
</reference>
<feature type="transmembrane region" description="Helical" evidence="1">
    <location>
        <begin position="41"/>
        <end position="62"/>
    </location>
</feature>
<dbReference type="AlphaFoldDB" id="X1N0J9"/>
<keyword evidence="1" id="KW-1133">Transmembrane helix</keyword>
<keyword evidence="1" id="KW-0812">Transmembrane</keyword>
<dbReference type="EMBL" id="BARV01017477">
    <property type="protein sequence ID" value="GAI23796.1"/>
    <property type="molecule type" value="Genomic_DNA"/>
</dbReference>
<accession>X1N0J9</accession>
<sequence length="81" mass="9132">GFRREKIVGAIFWGIGAGLATSVYTYFVFGKNQGFPDMVGLQLLIGTPIWFLIMSPFQEFFFRGWLQPKFQQGVGKKPGLP</sequence>
<feature type="non-terminal residue" evidence="2">
    <location>
        <position position="1"/>
    </location>
</feature>
<organism evidence="2">
    <name type="scientific">marine sediment metagenome</name>
    <dbReference type="NCBI Taxonomy" id="412755"/>
    <lineage>
        <taxon>unclassified sequences</taxon>
        <taxon>metagenomes</taxon>
        <taxon>ecological metagenomes</taxon>
    </lineage>
</organism>
<feature type="transmembrane region" description="Helical" evidence="1">
    <location>
        <begin position="7"/>
        <end position="29"/>
    </location>
</feature>
<evidence type="ECO:0000256" key="1">
    <source>
        <dbReference type="SAM" id="Phobius"/>
    </source>
</evidence>
<evidence type="ECO:0000313" key="2">
    <source>
        <dbReference type="EMBL" id="GAI23796.1"/>
    </source>
</evidence>
<proteinExistence type="predicted"/>
<protein>
    <submittedName>
        <fullName evidence="2">Uncharacterized protein</fullName>
    </submittedName>
</protein>
<keyword evidence="1" id="KW-0472">Membrane</keyword>
<name>X1N0J9_9ZZZZ</name>